<reference evidence="1 2" key="2">
    <citation type="submission" date="2020-08" db="EMBL/GenBank/DDBJ databases">
        <authorList>
            <person name="Ueki A."/>
            <person name="Tonouchi A."/>
        </authorList>
    </citation>
    <scope>NUCLEOTIDE SEQUENCE [LARGE SCALE GENOMIC DNA]</scope>
    <source>
        <strain evidence="1 2">CTTW</strain>
    </source>
</reference>
<evidence type="ECO:0000313" key="2">
    <source>
        <dbReference type="Proteomes" id="UP000515703"/>
    </source>
</evidence>
<dbReference type="AlphaFoldDB" id="A0A7I8DRU8"/>
<proteinExistence type="predicted"/>
<keyword evidence="2" id="KW-1185">Reference proteome</keyword>
<reference evidence="1 2" key="1">
    <citation type="submission" date="2020-08" db="EMBL/GenBank/DDBJ databases">
        <title>Draft genome sequencing of an Anaerocolumna strain isolated from anoxic soil subjected to BSD treatment.</title>
        <authorList>
            <person name="Uek A."/>
            <person name="Tonouchi A."/>
        </authorList>
    </citation>
    <scope>NUCLEOTIDE SEQUENCE [LARGE SCALE GENOMIC DNA]</scope>
    <source>
        <strain evidence="1 2">CTTW</strain>
    </source>
</reference>
<dbReference type="Proteomes" id="UP000515703">
    <property type="component" value="Chromosome"/>
</dbReference>
<gene>
    <name evidence="1" type="ORF">bsdcttw_41500</name>
</gene>
<organism evidence="1 2">
    <name type="scientific">Anaerocolumna chitinilytica</name>
    <dbReference type="NCBI Taxonomy" id="1727145"/>
    <lineage>
        <taxon>Bacteria</taxon>
        <taxon>Bacillati</taxon>
        <taxon>Bacillota</taxon>
        <taxon>Clostridia</taxon>
        <taxon>Lachnospirales</taxon>
        <taxon>Lachnospiraceae</taxon>
        <taxon>Anaerocolumna</taxon>
    </lineage>
</organism>
<dbReference type="PANTHER" id="PTHR34351:SF2">
    <property type="entry name" value="DUF58 DOMAIN-CONTAINING PROTEIN"/>
    <property type="match status" value="1"/>
</dbReference>
<dbReference type="KEGG" id="acht:bsdcttw_41500"/>
<evidence type="ECO:0008006" key="3">
    <source>
        <dbReference type="Google" id="ProtNLM"/>
    </source>
</evidence>
<dbReference type="EMBL" id="AP023368">
    <property type="protein sequence ID" value="BCK01110.1"/>
    <property type="molecule type" value="Genomic_DNA"/>
</dbReference>
<accession>A0A7I8DRU8</accession>
<dbReference type="RefSeq" id="WP_185256712.1">
    <property type="nucleotide sequence ID" value="NZ_AP023368.1"/>
</dbReference>
<protein>
    <recommendedName>
        <fullName evidence="3">DUF58 domain-containing protein</fullName>
    </recommendedName>
</protein>
<dbReference type="PANTHER" id="PTHR34351">
    <property type="entry name" value="SLR1927 PROTEIN-RELATED"/>
    <property type="match status" value="1"/>
</dbReference>
<evidence type="ECO:0000313" key="1">
    <source>
        <dbReference type="EMBL" id="BCK01110.1"/>
    </source>
</evidence>
<sequence length="373" mass="43340">MGLIAAVLGAYFLYFLQKFLYRHWWNKNLTVELKINKNTAVEGNNLLLQETITNRKLLPLPILKVKFRTSKYLEFPGMENAAVTDNYYRNDILSLMMYQKVTRSLPFRCGHRGYFTVDRADIVCSDLFLSSEMVMDFSQNISFYVYPKTVNTPAFQQVFKTLSGAVLTKRFTNEDPFEFRSIREYQPYDALKSINWKASSKTGELKVNSYNYTSSFQVKLLLNMERETALRQEDLEEESIRIASTLTESFLAQGIPVSFQTNCRNINGELKEAIQAGSGIRHLDSINKTLSLLDTTHPSPPFVPYLEREYKAETNEYLIFLSTYQKDDFQELLCNMQNNKAEFFWIIPVNKDITATVREELKARTIVWDNSLN</sequence>
<name>A0A7I8DRU8_9FIRM</name>